<feature type="region of interest" description="Disordered" evidence="2">
    <location>
        <begin position="312"/>
        <end position="365"/>
    </location>
</feature>
<evidence type="ECO:0000313" key="4">
    <source>
        <dbReference type="EMBL" id="GBG62741.1"/>
    </source>
</evidence>
<evidence type="ECO:0000313" key="5">
    <source>
        <dbReference type="Proteomes" id="UP000265515"/>
    </source>
</evidence>
<accession>A0A388JY45</accession>
<dbReference type="GO" id="GO:0008270">
    <property type="term" value="F:zinc ion binding"/>
    <property type="evidence" value="ECO:0007669"/>
    <property type="project" value="UniProtKB-KW"/>
</dbReference>
<proteinExistence type="predicted"/>
<feature type="compositionally biased region" description="Gly residues" evidence="2">
    <location>
        <begin position="106"/>
        <end position="124"/>
    </location>
</feature>
<keyword evidence="5" id="KW-1185">Reference proteome</keyword>
<keyword evidence="1" id="KW-0863">Zinc-finger</keyword>
<evidence type="ECO:0000259" key="3">
    <source>
        <dbReference type="PROSITE" id="PS50158"/>
    </source>
</evidence>
<feature type="compositionally biased region" description="Gly residues" evidence="2">
    <location>
        <begin position="1"/>
        <end position="49"/>
    </location>
</feature>
<dbReference type="Proteomes" id="UP000265515">
    <property type="component" value="Unassembled WGS sequence"/>
</dbReference>
<feature type="compositionally biased region" description="Basic and acidic residues" evidence="2">
    <location>
        <begin position="482"/>
        <end position="494"/>
    </location>
</feature>
<dbReference type="AlphaFoldDB" id="A0A388JY45"/>
<dbReference type="STRING" id="69332.A0A388JY45"/>
<sequence>MSTGGSGDGGNGGGGENWNGGGGPGGNNGAGNGGWQGGNNGGGNGGWQGGNNSNFSGGNGGGNGGGNWNGGGPGNNGNGNWGNGNGNGWNNGGGNGWNGNGWNWNGNGGGAWNSNGGNGNGGRGNGMGGGNGNNGGGDWKRSAKCYNCNQSGHISRECNAPRQWNQQGGGNGGRTIQDGASSSCTTNEPIATTGLSSSCTTNEPIATTGLSKDLEESLKRVCLYMNLKIERQERREAEARVAEETKKRDEAERVPKEEQARVELAKKKAKEDKEAKREWKLEQLLAKQKQTLREEFEIMFERRLRNAILSQKAVKGKSKMESSEEENEEEDRLEKRKRQPAEAFLVNPPEESPSKVGKASSLAPMRAMNERSLRLGVPRRGARAATLGYPYTYSPFREGAPSAEDYNTTVAFRKAIRKFLNKKGKPMIEEMCREDGIVYRGRPEAVDKLVEIRVVYFSTESSQPPTAAPRQTTPRQRGGKVVIREVRDTLRELAPEPPSDEAASDPHAD</sequence>
<keyword evidence="1" id="KW-0479">Metal-binding</keyword>
<dbReference type="InterPro" id="IPR001878">
    <property type="entry name" value="Znf_CCHC"/>
</dbReference>
<feature type="compositionally biased region" description="Low complexity" evidence="2">
    <location>
        <begin position="463"/>
        <end position="476"/>
    </location>
</feature>
<dbReference type="OrthoDB" id="427960at2759"/>
<dbReference type="Pfam" id="PF00098">
    <property type="entry name" value="zf-CCHC"/>
    <property type="match status" value="1"/>
</dbReference>
<dbReference type="PROSITE" id="PS50158">
    <property type="entry name" value="ZF_CCHC"/>
    <property type="match status" value="1"/>
</dbReference>
<dbReference type="SUPFAM" id="SSF57756">
    <property type="entry name" value="Retrovirus zinc finger-like domains"/>
    <property type="match status" value="1"/>
</dbReference>
<evidence type="ECO:0000256" key="1">
    <source>
        <dbReference type="PROSITE-ProRule" id="PRU00047"/>
    </source>
</evidence>
<dbReference type="PRINTS" id="PR01228">
    <property type="entry name" value="EGGSHELL"/>
</dbReference>
<feature type="region of interest" description="Disordered" evidence="2">
    <location>
        <begin position="159"/>
        <end position="203"/>
    </location>
</feature>
<evidence type="ECO:0000256" key="2">
    <source>
        <dbReference type="SAM" id="MobiDB-lite"/>
    </source>
</evidence>
<gene>
    <name evidence="4" type="ORF">CBR_g31758</name>
</gene>
<dbReference type="Gramene" id="GBG62741">
    <property type="protein sequence ID" value="GBG62741"/>
    <property type="gene ID" value="CBR_g31758"/>
</dbReference>
<organism evidence="4 5">
    <name type="scientific">Chara braunii</name>
    <name type="common">Braun's stonewort</name>
    <dbReference type="NCBI Taxonomy" id="69332"/>
    <lineage>
        <taxon>Eukaryota</taxon>
        <taxon>Viridiplantae</taxon>
        <taxon>Streptophyta</taxon>
        <taxon>Charophyceae</taxon>
        <taxon>Charales</taxon>
        <taxon>Characeae</taxon>
        <taxon>Chara</taxon>
    </lineage>
</organism>
<feature type="region of interest" description="Disordered" evidence="2">
    <location>
        <begin position="233"/>
        <end position="276"/>
    </location>
</feature>
<dbReference type="GO" id="GO:0003676">
    <property type="term" value="F:nucleic acid binding"/>
    <property type="evidence" value="ECO:0007669"/>
    <property type="project" value="InterPro"/>
</dbReference>
<feature type="domain" description="CCHC-type" evidence="3">
    <location>
        <begin position="144"/>
        <end position="158"/>
    </location>
</feature>
<feature type="region of interest" description="Disordered" evidence="2">
    <location>
        <begin position="460"/>
        <end position="509"/>
    </location>
</feature>
<dbReference type="SMART" id="SM00343">
    <property type="entry name" value="ZnF_C2HC"/>
    <property type="match status" value="1"/>
</dbReference>
<comment type="caution">
    <text evidence="4">The sequence shown here is derived from an EMBL/GenBank/DDBJ whole genome shotgun (WGS) entry which is preliminary data.</text>
</comment>
<dbReference type="EMBL" id="BFEA01000031">
    <property type="protein sequence ID" value="GBG62741.1"/>
    <property type="molecule type" value="Genomic_DNA"/>
</dbReference>
<protein>
    <recommendedName>
        <fullName evidence="3">CCHC-type domain-containing protein</fullName>
    </recommendedName>
</protein>
<name>A0A388JY45_CHABU</name>
<feature type="region of interest" description="Disordered" evidence="2">
    <location>
        <begin position="1"/>
        <end position="124"/>
    </location>
</feature>
<reference evidence="4 5" key="1">
    <citation type="journal article" date="2018" name="Cell">
        <title>The Chara Genome: Secondary Complexity and Implications for Plant Terrestrialization.</title>
        <authorList>
            <person name="Nishiyama T."/>
            <person name="Sakayama H."/>
            <person name="Vries J.D."/>
            <person name="Buschmann H."/>
            <person name="Saint-Marcoux D."/>
            <person name="Ullrich K.K."/>
            <person name="Haas F.B."/>
            <person name="Vanderstraeten L."/>
            <person name="Becker D."/>
            <person name="Lang D."/>
            <person name="Vosolsobe S."/>
            <person name="Rombauts S."/>
            <person name="Wilhelmsson P.K.I."/>
            <person name="Janitza P."/>
            <person name="Kern R."/>
            <person name="Heyl A."/>
            <person name="Rumpler F."/>
            <person name="Villalobos L.I.A.C."/>
            <person name="Clay J.M."/>
            <person name="Skokan R."/>
            <person name="Toyoda A."/>
            <person name="Suzuki Y."/>
            <person name="Kagoshima H."/>
            <person name="Schijlen E."/>
            <person name="Tajeshwar N."/>
            <person name="Catarino B."/>
            <person name="Hetherington A.J."/>
            <person name="Saltykova A."/>
            <person name="Bonnot C."/>
            <person name="Breuninger H."/>
            <person name="Symeonidi A."/>
            <person name="Radhakrishnan G.V."/>
            <person name="Van Nieuwerburgh F."/>
            <person name="Deforce D."/>
            <person name="Chang C."/>
            <person name="Karol K.G."/>
            <person name="Hedrich R."/>
            <person name="Ulvskov P."/>
            <person name="Glockner G."/>
            <person name="Delwiche C.F."/>
            <person name="Petrasek J."/>
            <person name="Van de Peer Y."/>
            <person name="Friml J."/>
            <person name="Beilby M."/>
            <person name="Dolan L."/>
            <person name="Kohara Y."/>
            <person name="Sugano S."/>
            <person name="Fujiyama A."/>
            <person name="Delaux P.-M."/>
            <person name="Quint M."/>
            <person name="TheiBen G."/>
            <person name="Hagemann M."/>
            <person name="Harholt J."/>
            <person name="Dunand C."/>
            <person name="Zachgo S."/>
            <person name="Langdale J."/>
            <person name="Maumus F."/>
            <person name="Straeten D.V.D."/>
            <person name="Gould S.B."/>
            <person name="Rensing S.A."/>
        </authorList>
    </citation>
    <scope>NUCLEOTIDE SEQUENCE [LARGE SCALE GENOMIC DNA]</scope>
    <source>
        <strain evidence="4 5">S276</strain>
    </source>
</reference>
<keyword evidence="1" id="KW-0862">Zinc</keyword>
<feature type="compositionally biased region" description="Polar residues" evidence="2">
    <location>
        <begin position="178"/>
        <end position="203"/>
    </location>
</feature>
<feature type="compositionally biased region" description="Gly residues" evidence="2">
    <location>
        <begin position="57"/>
        <end position="99"/>
    </location>
</feature>
<dbReference type="Gene3D" id="4.10.60.10">
    <property type="entry name" value="Zinc finger, CCHC-type"/>
    <property type="match status" value="1"/>
</dbReference>
<dbReference type="InterPro" id="IPR036875">
    <property type="entry name" value="Znf_CCHC_sf"/>
</dbReference>